<feature type="compositionally biased region" description="Polar residues" evidence="1">
    <location>
        <begin position="277"/>
        <end position="303"/>
    </location>
</feature>
<feature type="compositionally biased region" description="Polar residues" evidence="1">
    <location>
        <begin position="253"/>
        <end position="265"/>
    </location>
</feature>
<feature type="signal peptide" evidence="2">
    <location>
        <begin position="1"/>
        <end position="18"/>
    </location>
</feature>
<dbReference type="Proteomes" id="UP001648503">
    <property type="component" value="Unassembled WGS sequence"/>
</dbReference>
<feature type="compositionally biased region" description="Basic and acidic residues" evidence="1">
    <location>
        <begin position="171"/>
        <end position="191"/>
    </location>
</feature>
<sequence length="543" mass="61653">MKLAAATILSLVAIATYASPVAYSENQVSAQHSAADAPVTVYLDKRTGERLGFLQRIAKIQESVDEDHHQQEHQGHQDPQQRPAHPRNDYQEQQRQREEEYQKQREQRLKDYQEQKQKLQEKRLLQQKQQDQRLQLQILLQKEQQKQKQHEDKVGYQNQQDGDLNLMQTAEGEKHNPENTRGFEKGQRSNRLEPIPEEDHDPLESPEPLKSGLTKGYTGPVHERKVDSEPVVELVRDDHSEQSEGEQSDDEGPSQTEVLTEGSTDSNDEQPNHEDPSQNQGPTEESTSANGKQPSNETPSQSKVPIKNRFFDFHQLKSMFSGDGSTSASGKQPNNEDPPQSKVSTKDRLFDFHRLKSMFSGDGSTSASGKQPNNEDPPQSKVSTKDRSTGFQQFRDKFNARKAIQIGILVDTHPFSVDHCILCDQQLLCTSIAHLVVECEQVTGHRIQSGLVPAIQKSRLRLLGRALDPGVENVYTWLRGGVLNGEADLDQRWLDGTVEHESMGTRHDNRALAARLADFLQVAYRQYQSTLWKYHRDRLVEVG</sequence>
<feature type="chain" id="PRO_5045947705" evidence="2">
    <location>
        <begin position="19"/>
        <end position="543"/>
    </location>
</feature>
<feature type="compositionally biased region" description="Polar residues" evidence="1">
    <location>
        <begin position="156"/>
        <end position="168"/>
    </location>
</feature>
<keyword evidence="2" id="KW-0732">Signal</keyword>
<dbReference type="EMBL" id="JAFCIX010000044">
    <property type="protein sequence ID" value="KAH6600205.1"/>
    <property type="molecule type" value="Genomic_DNA"/>
</dbReference>
<feature type="compositionally biased region" description="Acidic residues" evidence="1">
    <location>
        <begin position="243"/>
        <end position="252"/>
    </location>
</feature>
<comment type="caution">
    <text evidence="3">The sequence shown here is derived from an EMBL/GenBank/DDBJ whole genome shotgun (WGS) entry which is preliminary data.</text>
</comment>
<name>A0ABQ8FMH1_9FUNG</name>
<feature type="compositionally biased region" description="Basic and acidic residues" evidence="1">
    <location>
        <begin position="86"/>
        <end position="114"/>
    </location>
</feature>
<evidence type="ECO:0000313" key="4">
    <source>
        <dbReference type="Proteomes" id="UP001648503"/>
    </source>
</evidence>
<evidence type="ECO:0000256" key="2">
    <source>
        <dbReference type="SAM" id="SignalP"/>
    </source>
</evidence>
<accession>A0ABQ8FMH1</accession>
<feature type="region of interest" description="Disordered" evidence="1">
    <location>
        <begin position="149"/>
        <end position="344"/>
    </location>
</feature>
<evidence type="ECO:0000313" key="3">
    <source>
        <dbReference type="EMBL" id="KAH6600205.1"/>
    </source>
</evidence>
<organism evidence="3 4">
    <name type="scientific">Batrachochytrium salamandrivorans</name>
    <dbReference type="NCBI Taxonomy" id="1357716"/>
    <lineage>
        <taxon>Eukaryota</taxon>
        <taxon>Fungi</taxon>
        <taxon>Fungi incertae sedis</taxon>
        <taxon>Chytridiomycota</taxon>
        <taxon>Chytridiomycota incertae sedis</taxon>
        <taxon>Chytridiomycetes</taxon>
        <taxon>Rhizophydiales</taxon>
        <taxon>Rhizophydiales incertae sedis</taxon>
        <taxon>Batrachochytrium</taxon>
    </lineage>
</organism>
<evidence type="ECO:0000256" key="1">
    <source>
        <dbReference type="SAM" id="MobiDB-lite"/>
    </source>
</evidence>
<feature type="region of interest" description="Disordered" evidence="1">
    <location>
        <begin position="358"/>
        <end position="389"/>
    </location>
</feature>
<feature type="compositionally biased region" description="Basic and acidic residues" evidence="1">
    <location>
        <begin position="66"/>
        <end position="76"/>
    </location>
</feature>
<feature type="compositionally biased region" description="Basic and acidic residues" evidence="1">
    <location>
        <begin position="221"/>
        <end position="242"/>
    </location>
</feature>
<reference evidence="3 4" key="1">
    <citation type="submission" date="2021-02" db="EMBL/GenBank/DDBJ databases">
        <title>Variation within the Batrachochytrium salamandrivorans European outbreak.</title>
        <authorList>
            <person name="Kelly M."/>
            <person name="Pasmans F."/>
            <person name="Shea T.P."/>
            <person name="Munoz J.F."/>
            <person name="Carranza S."/>
            <person name="Cuomo C.A."/>
            <person name="Martel A."/>
        </authorList>
    </citation>
    <scope>NUCLEOTIDE SEQUENCE [LARGE SCALE GENOMIC DNA]</scope>
    <source>
        <strain evidence="3 4">AMFP18/2</strain>
    </source>
</reference>
<keyword evidence="4" id="KW-1185">Reference proteome</keyword>
<feature type="compositionally biased region" description="Polar residues" evidence="1">
    <location>
        <begin position="362"/>
        <end position="382"/>
    </location>
</feature>
<feature type="compositionally biased region" description="Polar residues" evidence="1">
    <location>
        <begin position="323"/>
        <end position="343"/>
    </location>
</feature>
<protein>
    <submittedName>
        <fullName evidence="3">Uncharacterized protein</fullName>
    </submittedName>
</protein>
<gene>
    <name evidence="3" type="ORF">BASA50_002473</name>
</gene>
<proteinExistence type="predicted"/>
<feature type="region of interest" description="Disordered" evidence="1">
    <location>
        <begin position="64"/>
        <end position="114"/>
    </location>
</feature>